<feature type="domain" description="Polycystin" evidence="10">
    <location>
        <begin position="388"/>
        <end position="554"/>
    </location>
</feature>
<feature type="domain" description="Polycystin cation channel PKD1/PKD2" evidence="9">
    <location>
        <begin position="572"/>
        <end position="782"/>
    </location>
</feature>
<reference evidence="11" key="1">
    <citation type="submission" date="2023-08" db="EMBL/GenBank/DDBJ databases">
        <authorList>
            <person name="Chen Y."/>
            <person name="Shah S."/>
            <person name="Dougan E. K."/>
            <person name="Thang M."/>
            <person name="Chan C."/>
        </authorList>
    </citation>
    <scope>NUCLEOTIDE SEQUENCE</scope>
</reference>
<evidence type="ECO:0000256" key="2">
    <source>
        <dbReference type="ARBA" id="ARBA00007200"/>
    </source>
</evidence>
<evidence type="ECO:0000256" key="6">
    <source>
        <dbReference type="SAM" id="Coils"/>
    </source>
</evidence>
<dbReference type="GO" id="GO:0016020">
    <property type="term" value="C:membrane"/>
    <property type="evidence" value="ECO:0007669"/>
    <property type="project" value="UniProtKB-SubCell"/>
</dbReference>
<dbReference type="InterPro" id="IPR046791">
    <property type="entry name" value="Polycystin_dom"/>
</dbReference>
<keyword evidence="3 8" id="KW-0812">Transmembrane</keyword>
<dbReference type="InterPro" id="IPR013122">
    <property type="entry name" value="PKD1_2_channel"/>
</dbReference>
<evidence type="ECO:0000313" key="12">
    <source>
        <dbReference type="Proteomes" id="UP001178507"/>
    </source>
</evidence>
<evidence type="ECO:0000256" key="4">
    <source>
        <dbReference type="ARBA" id="ARBA00022989"/>
    </source>
</evidence>
<feature type="region of interest" description="Disordered" evidence="7">
    <location>
        <begin position="813"/>
        <end position="844"/>
    </location>
</feature>
<dbReference type="PANTHER" id="PTHR10877:SF183">
    <property type="entry name" value="AT14535P-RELATED"/>
    <property type="match status" value="1"/>
</dbReference>
<keyword evidence="12" id="KW-1185">Reference proteome</keyword>
<feature type="transmembrane region" description="Helical" evidence="8">
    <location>
        <begin position="655"/>
        <end position="673"/>
    </location>
</feature>
<feature type="transmembrane region" description="Helical" evidence="8">
    <location>
        <begin position="600"/>
        <end position="623"/>
    </location>
</feature>
<dbReference type="AlphaFoldDB" id="A0AA36MGL3"/>
<evidence type="ECO:0000259" key="10">
    <source>
        <dbReference type="Pfam" id="PF20519"/>
    </source>
</evidence>
<feature type="transmembrane region" description="Helical" evidence="8">
    <location>
        <begin position="756"/>
        <end position="781"/>
    </location>
</feature>
<evidence type="ECO:0000256" key="3">
    <source>
        <dbReference type="ARBA" id="ARBA00022692"/>
    </source>
</evidence>
<accession>A0AA36MGL3</accession>
<keyword evidence="4 8" id="KW-1133">Transmembrane helix</keyword>
<comment type="caution">
    <text evidence="11">The sequence shown here is derived from an EMBL/GenBank/DDBJ whole genome shotgun (WGS) entry which is preliminary data.</text>
</comment>
<feature type="transmembrane region" description="Helical" evidence="8">
    <location>
        <begin position="304"/>
        <end position="320"/>
    </location>
</feature>
<evidence type="ECO:0000259" key="9">
    <source>
        <dbReference type="Pfam" id="PF08016"/>
    </source>
</evidence>
<dbReference type="PANTHER" id="PTHR10877">
    <property type="entry name" value="POLYCYSTIN FAMILY MEMBER"/>
    <property type="match status" value="1"/>
</dbReference>
<feature type="transmembrane region" description="Helical" evidence="8">
    <location>
        <begin position="694"/>
        <end position="715"/>
    </location>
</feature>
<evidence type="ECO:0000256" key="5">
    <source>
        <dbReference type="ARBA" id="ARBA00023136"/>
    </source>
</evidence>
<keyword evidence="5 8" id="KW-0472">Membrane</keyword>
<evidence type="ECO:0000313" key="11">
    <source>
        <dbReference type="EMBL" id="CAJ1370546.1"/>
    </source>
</evidence>
<dbReference type="Pfam" id="PF20519">
    <property type="entry name" value="Polycystin_dom"/>
    <property type="match status" value="1"/>
</dbReference>
<keyword evidence="6" id="KW-0175">Coiled coil</keyword>
<evidence type="ECO:0000256" key="1">
    <source>
        <dbReference type="ARBA" id="ARBA00004141"/>
    </source>
</evidence>
<proteinExistence type="inferred from homology"/>
<evidence type="ECO:0008006" key="13">
    <source>
        <dbReference type="Google" id="ProtNLM"/>
    </source>
</evidence>
<protein>
    <recommendedName>
        <fullName evidence="13">Polycystin cation channel PKD1/PKD2 domain-containing protein</fullName>
    </recommendedName>
</protein>
<name>A0AA36MGL3_9DINO</name>
<gene>
    <name evidence="11" type="ORF">EVOR1521_LOCUS1100</name>
</gene>
<dbReference type="Pfam" id="PF08016">
    <property type="entry name" value="PKD_channel"/>
    <property type="match status" value="1"/>
</dbReference>
<comment type="subcellular location">
    <subcellularLocation>
        <location evidence="1">Membrane</location>
        <topology evidence="1">Multi-pass membrane protein</topology>
    </subcellularLocation>
</comment>
<evidence type="ECO:0000256" key="8">
    <source>
        <dbReference type="SAM" id="Phobius"/>
    </source>
</evidence>
<organism evidence="11 12">
    <name type="scientific">Effrenium voratum</name>
    <dbReference type="NCBI Taxonomy" id="2562239"/>
    <lineage>
        <taxon>Eukaryota</taxon>
        <taxon>Sar</taxon>
        <taxon>Alveolata</taxon>
        <taxon>Dinophyceae</taxon>
        <taxon>Suessiales</taxon>
        <taxon>Symbiodiniaceae</taxon>
        <taxon>Effrenium</taxon>
    </lineage>
</organism>
<feature type="compositionally biased region" description="Acidic residues" evidence="7">
    <location>
        <begin position="828"/>
        <end position="844"/>
    </location>
</feature>
<comment type="similarity">
    <text evidence="2">Belongs to the polycystin family.</text>
</comment>
<sequence>MADEGEANLAEERNQIKQLQSDIARKREQLDRLKQRKVAFDDELKERSGELNAIKEEHKFAQKKAQKASQYGTTQKTVEAETHFMSDEVKRFLQERIPSMAPPEEEPDNDVDQGVADVDATVEDPGKNLHDTVLISYVNFAGDKKEEDFKVSYRIDHSITVAELLKDACNYWGCSRHDYTLCKIENDEPKDLADHMNDFLQKEHILSPQEHSHLHLVRKLDMDQFKAAQERRQKDRKGEGEEVVADEGKKLMTLKHGLGNVTAEQVTEPFVEALKPWPGVYKLLKKRHRKHDTQKWLRSRLADFIIYAIMIIFSVSCFFCRTELEKYLLRYGVHQALVEGLPGQTTTGVSIDMRDVQTVAMAQQYLSGCFDYQLFNPDSALRKFYTPVGDLRFRVQKAKTRTCQRPDVPASLQRDCRYVEAADSSQAQTEMLEFPVSQLPLLEQLTAGSSGDPTLWKTSTVATDDIWGKISHMYSSSGYQFWFPINPANLSDITTKMGDLASRPVWLTSDTRFLAAEFTLANYHAGGYVSCSVVLEIAPSGAAVMQAVLLPFHLANTGGDNTADVLDIFRWIIFVGYFCLYKVWRACEDYTMEGQSGLRYVLSLAGLLDASTVALFFALQYTVLNLQKPGEPMSSSNSQEFVAYSRWASREEMRLIGEAVLVFLFTVRYTMLLRFYPGVYRFFILFFKSFRGGMYYLFIFLPVVLSTIFFANTLYSPYVEGYSTWVRSLMSIVSALQNVVNIDDLYNASPAWTFVFTLYCYLILFCFFVNGFLAITAYAYFEVELLEHSDPKYERWSRDQWLDWALAGPIYRRISGKEPGSSRKIGAAEDEEDGDDEGSSDEED</sequence>
<evidence type="ECO:0000256" key="7">
    <source>
        <dbReference type="SAM" id="MobiDB-lite"/>
    </source>
</evidence>
<dbReference type="InterPro" id="IPR051223">
    <property type="entry name" value="Polycystin"/>
</dbReference>
<feature type="coiled-coil region" evidence="6">
    <location>
        <begin position="2"/>
        <end position="43"/>
    </location>
</feature>
<dbReference type="EMBL" id="CAUJNA010000025">
    <property type="protein sequence ID" value="CAJ1370546.1"/>
    <property type="molecule type" value="Genomic_DNA"/>
</dbReference>
<dbReference type="Proteomes" id="UP001178507">
    <property type="component" value="Unassembled WGS sequence"/>
</dbReference>